<proteinExistence type="predicted"/>
<dbReference type="PROSITE" id="PS51257">
    <property type="entry name" value="PROKAR_LIPOPROTEIN"/>
    <property type="match status" value="1"/>
</dbReference>
<name>A0A4R3KMI6_9SPHI</name>
<dbReference type="Pfam" id="PF12771">
    <property type="entry name" value="SusD-like_2"/>
    <property type="match status" value="2"/>
</dbReference>
<protein>
    <submittedName>
        <fullName evidence="2">SusD-like starch-binding protein associating with outer membrane</fullName>
    </submittedName>
</protein>
<reference evidence="2 3" key="1">
    <citation type="submission" date="2019-03" db="EMBL/GenBank/DDBJ databases">
        <title>Genomic Encyclopedia of Type Strains, Phase IV (KMG-IV): sequencing the most valuable type-strain genomes for metagenomic binning, comparative biology and taxonomic classification.</title>
        <authorList>
            <person name="Goeker M."/>
        </authorList>
    </citation>
    <scope>NUCLEOTIDE SEQUENCE [LARGE SCALE GENOMIC DNA]</scope>
    <source>
        <strain evidence="2 3">DSM 21100</strain>
    </source>
</reference>
<keyword evidence="3" id="KW-1185">Reference proteome</keyword>
<dbReference type="SUPFAM" id="SSF48452">
    <property type="entry name" value="TPR-like"/>
    <property type="match status" value="1"/>
</dbReference>
<dbReference type="RefSeq" id="WP_132130237.1">
    <property type="nucleotide sequence ID" value="NZ_CP042432.1"/>
</dbReference>
<comment type="caution">
    <text evidence="2">The sequence shown here is derived from an EMBL/GenBank/DDBJ whole genome shotgun (WGS) entry which is preliminary data.</text>
</comment>
<dbReference type="InterPro" id="IPR041662">
    <property type="entry name" value="SusD-like_2"/>
</dbReference>
<dbReference type="Gene3D" id="1.25.40.390">
    <property type="match status" value="2"/>
</dbReference>
<dbReference type="AlphaFoldDB" id="A0A4R3KMI6"/>
<sequence>MKIKKILSGSLLVLALMAAGSCSDQLSELNENPNGVNPEDGNPNMIMPTVQSGLAMEYLRLGFGNGNLSGVIQHTQEDGWFTSFNHYDWTETDWSVWYGLLRNNKFMMEQAVALDYPFHQGVALTLRAFIYGTITDLWGDAPYTEAVKGDESDELLRPVFDSQETIYKGIIEDLKAASALFAGGDKTGYLENYDIYYNGNTAQWQQFAGTLLLRYSMRLSEKLPELARSGVESVYSSGVYIEEAADDAVMDFPGTNSGNSWPLNVAFNSDESNWRRRKPCQTLLDKLLQYGDPRLEVWVQPVHVQWVANPGLATAVDPFIRQDGVILNGVKAYTDEEFQEKINQQGHTYTRHFNPSLYQPNPPFTVGPLNTAEYVGLPPGLLYPDYHNMNPTTGQSVENQHVSQIANLFKGTGGGLLKARLASAAETHFILAEAALKGWSAGNAKDHYEAGVRSSMETWGVDDQYASYIAGSGVAFNNTLARIMEQKWIAAWTSSAEAWFDFRRTGLPALSPGPASSEPVLPLRFIYGNDELFNNTENANAAVDRLEETSYSGPKGKNSQWSKPWILQGTGEPW</sequence>
<evidence type="ECO:0000256" key="1">
    <source>
        <dbReference type="SAM" id="SignalP"/>
    </source>
</evidence>
<dbReference type="EMBL" id="SMAD01000012">
    <property type="protein sequence ID" value="TCS85525.1"/>
    <property type="molecule type" value="Genomic_DNA"/>
</dbReference>
<accession>A0A4R3KMI6</accession>
<evidence type="ECO:0000313" key="3">
    <source>
        <dbReference type="Proteomes" id="UP000295807"/>
    </source>
</evidence>
<keyword evidence="1" id="KW-0732">Signal</keyword>
<dbReference type="Proteomes" id="UP000295807">
    <property type="component" value="Unassembled WGS sequence"/>
</dbReference>
<gene>
    <name evidence="2" type="ORF">EDD80_112100</name>
</gene>
<feature type="signal peptide" evidence="1">
    <location>
        <begin position="1"/>
        <end position="24"/>
    </location>
</feature>
<dbReference type="OrthoDB" id="9766256at2"/>
<organism evidence="2 3">
    <name type="scientific">Anseongella ginsenosidimutans</name>
    <dbReference type="NCBI Taxonomy" id="496056"/>
    <lineage>
        <taxon>Bacteria</taxon>
        <taxon>Pseudomonadati</taxon>
        <taxon>Bacteroidota</taxon>
        <taxon>Sphingobacteriia</taxon>
        <taxon>Sphingobacteriales</taxon>
        <taxon>Sphingobacteriaceae</taxon>
        <taxon>Anseongella</taxon>
    </lineage>
</organism>
<dbReference type="InterPro" id="IPR011990">
    <property type="entry name" value="TPR-like_helical_dom_sf"/>
</dbReference>
<feature type="chain" id="PRO_5020580307" evidence="1">
    <location>
        <begin position="25"/>
        <end position="574"/>
    </location>
</feature>
<evidence type="ECO:0000313" key="2">
    <source>
        <dbReference type="EMBL" id="TCS85525.1"/>
    </source>
</evidence>